<gene>
    <name evidence="2" type="primary">rbfA</name>
    <name evidence="4" type="ORF">GSD1FS_1329</name>
</gene>
<evidence type="ECO:0000256" key="2">
    <source>
        <dbReference type="HAMAP-Rule" id="MF_00003"/>
    </source>
</evidence>
<feature type="region of interest" description="Disordered" evidence="3">
    <location>
        <begin position="149"/>
        <end position="212"/>
    </location>
</feature>
<name>A0A7K1J5P9_9BIFI</name>
<feature type="compositionally biased region" description="Acidic residues" evidence="3">
    <location>
        <begin position="173"/>
        <end position="197"/>
    </location>
</feature>
<dbReference type="PANTHER" id="PTHR33515">
    <property type="entry name" value="RIBOSOME-BINDING FACTOR A, CHLOROPLASTIC-RELATED"/>
    <property type="match status" value="1"/>
</dbReference>
<dbReference type="Pfam" id="PF02033">
    <property type="entry name" value="RBFA"/>
    <property type="match status" value="1"/>
</dbReference>
<dbReference type="InterPro" id="IPR020053">
    <property type="entry name" value="Ribosome-bd_factorA_CS"/>
</dbReference>
<keyword evidence="1 2" id="KW-0690">Ribosome biogenesis</keyword>
<evidence type="ECO:0000313" key="4">
    <source>
        <dbReference type="EMBL" id="MUH59986.1"/>
    </source>
</evidence>
<reference evidence="4 5" key="1">
    <citation type="submission" date="2019-09" db="EMBL/GenBank/DDBJ databases">
        <title>Bifidobacterium canis sp. nov., isolated from the digestive tract of German Shepherd dog puppy.</title>
        <authorList>
            <person name="Bunesova V."/>
        </authorList>
    </citation>
    <scope>NUCLEOTIDE SEQUENCE [LARGE SCALE GENOMIC DNA]</scope>
    <source>
        <strain evidence="4 5">GSD1FS</strain>
    </source>
</reference>
<dbReference type="Gene3D" id="3.30.300.20">
    <property type="match status" value="1"/>
</dbReference>
<sequence>MQGTNPRAARIAALIQRVIASNMESTLHDKRLKNVTITDVKVTNDLQLAKVYWTTLGRDGHEEGERKRAKEALNQAKGRLRTMVGAKAGLRLTPALQFIFDEVPGEAHEIEDILSLARKRDEELAKMRANANYAGDADPYRHDDAVEQAEEEALDAEEHDDKDDYTEYSGDVVEVEELEDFDDDADDVAASDDDPADAADTNPDTTIERVED</sequence>
<dbReference type="PROSITE" id="PS01319">
    <property type="entry name" value="RBFA"/>
    <property type="match status" value="1"/>
</dbReference>
<comment type="subcellular location">
    <subcellularLocation>
        <location evidence="2">Cytoplasm</location>
    </subcellularLocation>
</comment>
<dbReference type="RefSeq" id="WP_155588878.1">
    <property type="nucleotide sequence ID" value="NZ_WNLP01000006.1"/>
</dbReference>
<dbReference type="GO" id="GO:0030490">
    <property type="term" value="P:maturation of SSU-rRNA"/>
    <property type="evidence" value="ECO:0007669"/>
    <property type="project" value="UniProtKB-UniRule"/>
</dbReference>
<accession>A0A7K1J5P9</accession>
<dbReference type="InterPro" id="IPR015946">
    <property type="entry name" value="KH_dom-like_a/b"/>
</dbReference>
<dbReference type="AlphaFoldDB" id="A0A7K1J5P9"/>
<dbReference type="NCBIfam" id="TIGR00082">
    <property type="entry name" value="rbfA"/>
    <property type="match status" value="1"/>
</dbReference>
<evidence type="ECO:0000256" key="1">
    <source>
        <dbReference type="ARBA" id="ARBA00022517"/>
    </source>
</evidence>
<dbReference type="GO" id="GO:0043024">
    <property type="term" value="F:ribosomal small subunit binding"/>
    <property type="evidence" value="ECO:0007669"/>
    <property type="project" value="TreeGrafter"/>
</dbReference>
<dbReference type="InterPro" id="IPR023799">
    <property type="entry name" value="RbfA_dom_sf"/>
</dbReference>
<proteinExistence type="inferred from homology"/>
<dbReference type="GO" id="GO:0005829">
    <property type="term" value="C:cytosol"/>
    <property type="evidence" value="ECO:0007669"/>
    <property type="project" value="TreeGrafter"/>
</dbReference>
<dbReference type="PANTHER" id="PTHR33515:SF1">
    <property type="entry name" value="RIBOSOME-BINDING FACTOR A, CHLOROPLASTIC-RELATED"/>
    <property type="match status" value="1"/>
</dbReference>
<comment type="function">
    <text evidence="2">One of several proteins that assist in the late maturation steps of the functional core of the 30S ribosomal subunit. Associates with free 30S ribosomal subunits (but not with 30S subunits that are part of 70S ribosomes or polysomes). Required for efficient processing of 16S rRNA. May interact with the 5'-terminal helix region of 16S rRNA.</text>
</comment>
<keyword evidence="2" id="KW-0963">Cytoplasm</keyword>
<keyword evidence="5" id="KW-1185">Reference proteome</keyword>
<dbReference type="EMBL" id="WNLP01000006">
    <property type="protein sequence ID" value="MUH59986.1"/>
    <property type="molecule type" value="Genomic_DNA"/>
</dbReference>
<feature type="compositionally biased region" description="Acidic residues" evidence="3">
    <location>
        <begin position="149"/>
        <end position="166"/>
    </location>
</feature>
<dbReference type="Proteomes" id="UP000487882">
    <property type="component" value="Unassembled WGS sequence"/>
</dbReference>
<protein>
    <recommendedName>
        <fullName evidence="2">Ribosome-binding factor A</fullName>
    </recommendedName>
</protein>
<evidence type="ECO:0000313" key="5">
    <source>
        <dbReference type="Proteomes" id="UP000487882"/>
    </source>
</evidence>
<comment type="subunit">
    <text evidence="2">Monomer. Binds 30S ribosomal subunits, but not 50S ribosomal subunits or 70S ribosomes.</text>
</comment>
<dbReference type="HAMAP" id="MF_00003">
    <property type="entry name" value="RbfA"/>
    <property type="match status" value="1"/>
</dbReference>
<dbReference type="InterPro" id="IPR000238">
    <property type="entry name" value="RbfA"/>
</dbReference>
<dbReference type="SUPFAM" id="SSF89919">
    <property type="entry name" value="Ribosome-binding factor A, RbfA"/>
    <property type="match status" value="1"/>
</dbReference>
<comment type="similarity">
    <text evidence="2">Belongs to the RbfA family.</text>
</comment>
<evidence type="ECO:0000256" key="3">
    <source>
        <dbReference type="SAM" id="MobiDB-lite"/>
    </source>
</evidence>
<organism evidence="4 5">
    <name type="scientific">Bifidobacterium canis</name>
    <dbReference type="NCBI Taxonomy" id="2610880"/>
    <lineage>
        <taxon>Bacteria</taxon>
        <taxon>Bacillati</taxon>
        <taxon>Actinomycetota</taxon>
        <taxon>Actinomycetes</taxon>
        <taxon>Bifidobacteriales</taxon>
        <taxon>Bifidobacteriaceae</taxon>
        <taxon>Bifidobacterium</taxon>
    </lineage>
</organism>
<comment type="caution">
    <text evidence="4">The sequence shown here is derived from an EMBL/GenBank/DDBJ whole genome shotgun (WGS) entry which is preliminary data.</text>
</comment>